<evidence type="ECO:0000259" key="6">
    <source>
        <dbReference type="Pfam" id="PF00350"/>
    </source>
</evidence>
<dbReference type="RefSeq" id="WP_147110202.1">
    <property type="nucleotide sequence ID" value="NZ_BJVJ01000041.1"/>
</dbReference>
<keyword evidence="2" id="KW-0547">Nucleotide-binding</keyword>
<evidence type="ECO:0000256" key="1">
    <source>
        <dbReference type="ARBA" id="ARBA00004370"/>
    </source>
</evidence>
<dbReference type="AlphaFoldDB" id="A0A511DKD1"/>
<comment type="subcellular location">
    <subcellularLocation>
        <location evidence="1">Membrane</location>
    </subcellularLocation>
</comment>
<dbReference type="InterPro" id="IPR027094">
    <property type="entry name" value="Mitofusin_fam"/>
</dbReference>
<evidence type="ECO:0000256" key="5">
    <source>
        <dbReference type="ARBA" id="ARBA00023136"/>
    </source>
</evidence>
<keyword evidence="5" id="KW-0472">Membrane</keyword>
<dbReference type="EMBL" id="BJVJ01000041">
    <property type="protein sequence ID" value="GEL24887.1"/>
    <property type="molecule type" value="Genomic_DNA"/>
</dbReference>
<dbReference type="InterPro" id="IPR027417">
    <property type="entry name" value="P-loop_NTPase"/>
</dbReference>
<dbReference type="PANTHER" id="PTHR10465">
    <property type="entry name" value="TRANSMEMBRANE GTPASE FZO1"/>
    <property type="match status" value="1"/>
</dbReference>
<reference evidence="7 8" key="1">
    <citation type="submission" date="2019-07" db="EMBL/GenBank/DDBJ databases">
        <title>Whole genome shotgun sequence of Pseudonocardia sulfidoxydans NBRC 16205.</title>
        <authorList>
            <person name="Hosoyama A."/>
            <person name="Uohara A."/>
            <person name="Ohji S."/>
            <person name="Ichikawa N."/>
        </authorList>
    </citation>
    <scope>NUCLEOTIDE SEQUENCE [LARGE SCALE GENOMIC DNA]</scope>
    <source>
        <strain evidence="7 8">NBRC 16205</strain>
    </source>
</reference>
<dbReference type="InterPro" id="IPR045063">
    <property type="entry name" value="Dynamin_N"/>
</dbReference>
<evidence type="ECO:0000256" key="2">
    <source>
        <dbReference type="ARBA" id="ARBA00022741"/>
    </source>
</evidence>
<keyword evidence="8" id="KW-1185">Reference proteome</keyword>
<comment type="caution">
    <text evidence="7">The sequence shown here is derived from an EMBL/GenBank/DDBJ whole genome shotgun (WGS) entry which is preliminary data.</text>
</comment>
<dbReference type="Proteomes" id="UP000321685">
    <property type="component" value="Unassembled WGS sequence"/>
</dbReference>
<dbReference type="PANTHER" id="PTHR10465:SF0">
    <property type="entry name" value="SARCALUMENIN"/>
    <property type="match status" value="1"/>
</dbReference>
<dbReference type="OrthoDB" id="4379468at2"/>
<name>A0A511DKD1_9PSEU</name>
<dbReference type="Gene3D" id="3.40.50.300">
    <property type="entry name" value="P-loop containing nucleotide triphosphate hydrolases"/>
    <property type="match status" value="1"/>
</dbReference>
<dbReference type="GO" id="GO:0003924">
    <property type="term" value="F:GTPase activity"/>
    <property type="evidence" value="ECO:0007669"/>
    <property type="project" value="InterPro"/>
</dbReference>
<evidence type="ECO:0000256" key="3">
    <source>
        <dbReference type="ARBA" id="ARBA00022801"/>
    </source>
</evidence>
<evidence type="ECO:0000256" key="4">
    <source>
        <dbReference type="ARBA" id="ARBA00023134"/>
    </source>
</evidence>
<accession>A0A511DKD1</accession>
<organism evidence="7 8">
    <name type="scientific">Pseudonocardia sulfidoxydans NBRC 16205</name>
    <dbReference type="NCBI Taxonomy" id="1223511"/>
    <lineage>
        <taxon>Bacteria</taxon>
        <taxon>Bacillati</taxon>
        <taxon>Actinomycetota</taxon>
        <taxon>Actinomycetes</taxon>
        <taxon>Pseudonocardiales</taxon>
        <taxon>Pseudonocardiaceae</taxon>
        <taxon>Pseudonocardia</taxon>
    </lineage>
</organism>
<evidence type="ECO:0000313" key="7">
    <source>
        <dbReference type="EMBL" id="GEL24887.1"/>
    </source>
</evidence>
<proteinExistence type="predicted"/>
<keyword evidence="3" id="KW-0378">Hydrolase</keyword>
<evidence type="ECO:0000313" key="8">
    <source>
        <dbReference type="Proteomes" id="UP000321685"/>
    </source>
</evidence>
<dbReference type="GO" id="GO:0016020">
    <property type="term" value="C:membrane"/>
    <property type="evidence" value="ECO:0007669"/>
    <property type="project" value="UniProtKB-SubCell"/>
</dbReference>
<dbReference type="Pfam" id="PF00350">
    <property type="entry name" value="Dynamin_N"/>
    <property type="match status" value="1"/>
</dbReference>
<keyword evidence="4" id="KW-0342">GTP-binding</keyword>
<gene>
    <name evidence="7" type="ORF">PSU4_38410</name>
</gene>
<feature type="domain" description="Dynamin N-terminal" evidence="6">
    <location>
        <begin position="49"/>
        <end position="185"/>
    </location>
</feature>
<protein>
    <submittedName>
        <fullName evidence="7">Isoniazid inducible gene protein IniC</fullName>
    </submittedName>
</protein>
<sequence length="494" mass="52693">MVPPAGAGPTDRMTRTVLALCDEAPALLAPGARAELAALRASVTEPLRVAVVGRVSAGKSTLVNALIGRRVAPTAAGECTRVVTWYRFGAPDRAQLVLRDGTVHPLPFDGALPETLAVPAERIERIEVFLQSGVLRHMTLIDTPGLGSLDRPGDEAVRRVAIGEGATGETPSARAVEQASALLYLFRDVEKQDDIDFIRAHQAATGPMGSTAAGVIGVLSHADLFGSGPWSPRDPMVEARTVADRIAGDHPALLTAVAPVAALLAQAARTGLVTETKARTLAALQPVETARLQMLPRFGVPQGVDAAAAGRVLHELGPYAVNYARGVAGAGATALQNWLLHRSGLSPVEELVGTRFVRRCIPLTVERVLRGLRGLSRSMPASYEAGARLRDRIEQVELQPAMHRIAELRALQLLAGRSGALARDLTHELDLMIDNDEPWRRLGAARPMSPPELRAELTRRWDRAQTATTTARDPRVGEAARVLTRSYALVGADL</sequence>
<dbReference type="SUPFAM" id="SSF52540">
    <property type="entry name" value="P-loop containing nucleoside triphosphate hydrolases"/>
    <property type="match status" value="1"/>
</dbReference>
<dbReference type="GO" id="GO:0005525">
    <property type="term" value="F:GTP binding"/>
    <property type="evidence" value="ECO:0007669"/>
    <property type="project" value="UniProtKB-KW"/>
</dbReference>